<dbReference type="PANTHER" id="PTHR24232">
    <property type="entry name" value="G-PROTEIN COUPLED RECEPTOR"/>
    <property type="match status" value="1"/>
</dbReference>
<reference evidence="11 12" key="1">
    <citation type="journal article" date="2021" name="Elife">
        <title>Chloroplast acquisition without the gene transfer in kleptoplastic sea slugs, Plakobranchus ocellatus.</title>
        <authorList>
            <person name="Maeda T."/>
            <person name="Takahashi S."/>
            <person name="Yoshida T."/>
            <person name="Shimamura S."/>
            <person name="Takaki Y."/>
            <person name="Nagai Y."/>
            <person name="Toyoda A."/>
            <person name="Suzuki Y."/>
            <person name="Arimoto A."/>
            <person name="Ishii H."/>
            <person name="Satoh N."/>
            <person name="Nishiyama T."/>
            <person name="Hasebe M."/>
            <person name="Maruyama T."/>
            <person name="Minagawa J."/>
            <person name="Obokata J."/>
            <person name="Shigenobu S."/>
        </authorList>
    </citation>
    <scope>NUCLEOTIDE SEQUENCE [LARGE SCALE GENOMIC DNA]</scope>
</reference>
<evidence type="ECO:0000256" key="3">
    <source>
        <dbReference type="ARBA" id="ARBA00022989"/>
    </source>
</evidence>
<dbReference type="PRINTS" id="PR00237">
    <property type="entry name" value="GPCRRHODOPSN"/>
</dbReference>
<evidence type="ECO:0000259" key="10">
    <source>
        <dbReference type="PROSITE" id="PS50262"/>
    </source>
</evidence>
<keyword evidence="8" id="KW-0807">Transducer</keyword>
<name>A0AAV3YU24_9GAST</name>
<dbReference type="Pfam" id="PF00001">
    <property type="entry name" value="7tm_1"/>
    <property type="match status" value="1"/>
</dbReference>
<protein>
    <submittedName>
        <fullName evidence="11">Chemosensory receptor b</fullName>
    </submittedName>
</protein>
<feature type="transmembrane region" description="Helical" evidence="9">
    <location>
        <begin position="210"/>
        <end position="229"/>
    </location>
</feature>
<evidence type="ECO:0000256" key="5">
    <source>
        <dbReference type="ARBA" id="ARBA00023136"/>
    </source>
</evidence>
<dbReference type="GO" id="GO:0007200">
    <property type="term" value="P:phospholipase C-activating G protein-coupled receptor signaling pathway"/>
    <property type="evidence" value="ECO:0007669"/>
    <property type="project" value="TreeGrafter"/>
</dbReference>
<comment type="caution">
    <text evidence="11">The sequence shown here is derived from an EMBL/GenBank/DDBJ whole genome shotgun (WGS) entry which is preliminary data.</text>
</comment>
<evidence type="ECO:0000256" key="8">
    <source>
        <dbReference type="ARBA" id="ARBA00023224"/>
    </source>
</evidence>
<gene>
    <name evidence="11" type="ORF">PoB_001281500</name>
</gene>
<dbReference type="GO" id="GO:0005886">
    <property type="term" value="C:plasma membrane"/>
    <property type="evidence" value="ECO:0007669"/>
    <property type="project" value="TreeGrafter"/>
</dbReference>
<dbReference type="GO" id="GO:0035025">
    <property type="term" value="P:positive regulation of Rho protein signal transduction"/>
    <property type="evidence" value="ECO:0007669"/>
    <property type="project" value="TreeGrafter"/>
</dbReference>
<organism evidence="11 12">
    <name type="scientific">Plakobranchus ocellatus</name>
    <dbReference type="NCBI Taxonomy" id="259542"/>
    <lineage>
        <taxon>Eukaryota</taxon>
        <taxon>Metazoa</taxon>
        <taxon>Spiralia</taxon>
        <taxon>Lophotrochozoa</taxon>
        <taxon>Mollusca</taxon>
        <taxon>Gastropoda</taxon>
        <taxon>Heterobranchia</taxon>
        <taxon>Euthyneura</taxon>
        <taxon>Panpulmonata</taxon>
        <taxon>Sacoglossa</taxon>
        <taxon>Placobranchoidea</taxon>
        <taxon>Plakobranchidae</taxon>
        <taxon>Plakobranchus</taxon>
    </lineage>
</organism>
<keyword evidence="4" id="KW-0297">G-protein coupled receptor</keyword>
<feature type="transmembrane region" description="Helical" evidence="9">
    <location>
        <begin position="178"/>
        <end position="198"/>
    </location>
</feature>
<dbReference type="InterPro" id="IPR017452">
    <property type="entry name" value="GPCR_Rhodpsn_7TM"/>
</dbReference>
<dbReference type="PROSITE" id="PS50262">
    <property type="entry name" value="G_PROTEIN_RECEP_F1_2"/>
    <property type="match status" value="1"/>
</dbReference>
<dbReference type="AlphaFoldDB" id="A0AAV3YU24"/>
<evidence type="ECO:0000313" key="11">
    <source>
        <dbReference type="EMBL" id="GFN86309.1"/>
    </source>
</evidence>
<evidence type="ECO:0000256" key="9">
    <source>
        <dbReference type="SAM" id="Phobius"/>
    </source>
</evidence>
<evidence type="ECO:0000256" key="2">
    <source>
        <dbReference type="ARBA" id="ARBA00022692"/>
    </source>
</evidence>
<keyword evidence="5 9" id="KW-0472">Membrane</keyword>
<evidence type="ECO:0000256" key="1">
    <source>
        <dbReference type="ARBA" id="ARBA00004141"/>
    </source>
</evidence>
<feature type="transmembrane region" description="Helical" evidence="9">
    <location>
        <begin position="263"/>
        <end position="288"/>
    </location>
</feature>
<dbReference type="Proteomes" id="UP000735302">
    <property type="component" value="Unassembled WGS sequence"/>
</dbReference>
<sequence>MDVRLGGSADELGNEGEKLKFVGMEVDASFRKLLEMFSQATAAENTFSATKSPGADNLLKSWTNQSKDTALYPLAKGFLNDEQFEIISLVLIYTTQVINIAAFVANSLNIAVFVKLGFSEASNISFIALAATDLTLVVLSSWTNVYILLSFSDTTLPFHLTNMAHVTSNGMYSFTSRTAAWITAFISLDRCLCILLPLKVKKLMTPISTLSAVILIVTLTFGPVIHIYVRYKFVWAFHPNLNITILDVVPIDNEHFVLLEKTITVICGVTQPLLAFSIVLICTLFLVVQLKKISSWRKSVTSTKNQWVQKSGDNPLSSSPAVHSRISQKEERLVKMVVAIATIFIVSFTPTCLVLLCIVVFDQFSVCGMYRRFHIILQYGIQV</sequence>
<feature type="transmembrane region" description="Helical" evidence="9">
    <location>
        <begin position="333"/>
        <end position="361"/>
    </location>
</feature>
<evidence type="ECO:0000256" key="6">
    <source>
        <dbReference type="ARBA" id="ARBA00023170"/>
    </source>
</evidence>
<dbReference type="GO" id="GO:0004930">
    <property type="term" value="F:G protein-coupled receptor activity"/>
    <property type="evidence" value="ECO:0007669"/>
    <property type="project" value="UniProtKB-KW"/>
</dbReference>
<feature type="domain" description="G-protein coupled receptors family 1 profile" evidence="10">
    <location>
        <begin position="105"/>
        <end position="383"/>
    </location>
</feature>
<evidence type="ECO:0000313" key="12">
    <source>
        <dbReference type="Proteomes" id="UP000735302"/>
    </source>
</evidence>
<keyword evidence="6 11" id="KW-0675">Receptor</keyword>
<keyword evidence="3 9" id="KW-1133">Transmembrane helix</keyword>
<feature type="transmembrane region" description="Helical" evidence="9">
    <location>
        <begin position="126"/>
        <end position="149"/>
    </location>
</feature>
<dbReference type="PANTHER" id="PTHR24232:SF53">
    <property type="entry name" value="G-PROTEIN COUPLED RECEPTORS FAMILY 1 PROFILE DOMAIN-CONTAINING PROTEIN"/>
    <property type="match status" value="1"/>
</dbReference>
<dbReference type="Gene3D" id="1.20.1070.10">
    <property type="entry name" value="Rhodopsin 7-helix transmembrane proteins"/>
    <property type="match status" value="1"/>
</dbReference>
<keyword evidence="7" id="KW-0325">Glycoprotein</keyword>
<feature type="transmembrane region" description="Helical" evidence="9">
    <location>
        <begin position="86"/>
        <end position="114"/>
    </location>
</feature>
<keyword evidence="12" id="KW-1185">Reference proteome</keyword>
<dbReference type="SUPFAM" id="SSF81321">
    <property type="entry name" value="Family A G protein-coupled receptor-like"/>
    <property type="match status" value="1"/>
</dbReference>
<proteinExistence type="predicted"/>
<evidence type="ECO:0000256" key="4">
    <source>
        <dbReference type="ARBA" id="ARBA00023040"/>
    </source>
</evidence>
<comment type="subcellular location">
    <subcellularLocation>
        <location evidence="1">Membrane</location>
        <topology evidence="1">Multi-pass membrane protein</topology>
    </subcellularLocation>
</comment>
<accession>A0AAV3YU24</accession>
<dbReference type="EMBL" id="BLXT01001509">
    <property type="protein sequence ID" value="GFN86309.1"/>
    <property type="molecule type" value="Genomic_DNA"/>
</dbReference>
<dbReference type="InterPro" id="IPR000276">
    <property type="entry name" value="GPCR_Rhodpsn"/>
</dbReference>
<evidence type="ECO:0000256" key="7">
    <source>
        <dbReference type="ARBA" id="ARBA00023180"/>
    </source>
</evidence>
<keyword evidence="2 9" id="KW-0812">Transmembrane</keyword>